<proteinExistence type="predicted"/>
<accession>A0A6S6WK80</accession>
<evidence type="ECO:0000313" key="3">
    <source>
        <dbReference type="Proteomes" id="UP000481517"/>
    </source>
</evidence>
<feature type="transmembrane region" description="Helical" evidence="1">
    <location>
        <begin position="17"/>
        <end position="39"/>
    </location>
</feature>
<feature type="transmembrane region" description="Helical" evidence="1">
    <location>
        <begin position="55"/>
        <end position="78"/>
    </location>
</feature>
<evidence type="ECO:0000313" key="2">
    <source>
        <dbReference type="EMBL" id="CAB0150291.1"/>
    </source>
</evidence>
<dbReference type="AlphaFoldDB" id="A0A6S6WK80"/>
<organism evidence="2 3">
    <name type="scientific">Pseudidiomarina piscicola</name>
    <dbReference type="NCBI Taxonomy" id="2614830"/>
    <lineage>
        <taxon>Bacteria</taxon>
        <taxon>Pseudomonadati</taxon>
        <taxon>Pseudomonadota</taxon>
        <taxon>Gammaproteobacteria</taxon>
        <taxon>Alteromonadales</taxon>
        <taxon>Idiomarinaceae</taxon>
        <taxon>Pseudidiomarina</taxon>
    </lineage>
</organism>
<dbReference type="EMBL" id="CADCXY010000001">
    <property type="protein sequence ID" value="CAB0150291.1"/>
    <property type="molecule type" value="Genomic_DNA"/>
</dbReference>
<evidence type="ECO:0000256" key="1">
    <source>
        <dbReference type="SAM" id="Phobius"/>
    </source>
</evidence>
<keyword evidence="3" id="KW-1185">Reference proteome</keyword>
<name>A0A6S6WK80_9GAMM</name>
<protein>
    <submittedName>
        <fullName evidence="2">Uncharacterized protein</fullName>
    </submittedName>
</protein>
<dbReference type="RefSeq" id="WP_173919835.1">
    <property type="nucleotide sequence ID" value="NZ_CADCXY010000001.1"/>
</dbReference>
<dbReference type="Proteomes" id="UP000481517">
    <property type="component" value="Unassembled WGS sequence"/>
</dbReference>
<keyword evidence="1" id="KW-0812">Transmembrane</keyword>
<keyword evidence="1" id="KW-0472">Membrane</keyword>
<gene>
    <name evidence="2" type="ORF">PSI9734_00844</name>
</gene>
<keyword evidence="1" id="KW-1133">Transmembrane helix</keyword>
<sequence>MDNQGFDNSSTVSVGEWMLTIFLTFIPLVNLIALIIWAFSSGTKPSKANWAKASLLWMVIAIALGILMAIMGVGIGMMGMNNYS</sequence>
<reference evidence="2 3" key="1">
    <citation type="submission" date="2020-02" db="EMBL/GenBank/DDBJ databases">
        <authorList>
            <person name="Rodrigo-Torres L."/>
            <person name="Arahal R. D."/>
            <person name="Lucena T."/>
        </authorList>
    </citation>
    <scope>NUCLEOTIDE SEQUENCE [LARGE SCALE GENOMIC DNA]</scope>
    <source>
        <strain evidence="2 3">CECT 9734</strain>
    </source>
</reference>